<organism evidence="6 7">
    <name type="scientific">Pyronema omphalodes (strain CBS 100304)</name>
    <name type="common">Pyronema confluens</name>
    <dbReference type="NCBI Taxonomy" id="1076935"/>
    <lineage>
        <taxon>Eukaryota</taxon>
        <taxon>Fungi</taxon>
        <taxon>Dikarya</taxon>
        <taxon>Ascomycota</taxon>
        <taxon>Pezizomycotina</taxon>
        <taxon>Pezizomycetes</taxon>
        <taxon>Pezizales</taxon>
        <taxon>Pyronemataceae</taxon>
        <taxon>Pyronema</taxon>
    </lineage>
</organism>
<dbReference type="OMA" id="SKREYHY"/>
<dbReference type="SUPFAM" id="SSF49764">
    <property type="entry name" value="HSP20-like chaperones"/>
    <property type="match status" value="1"/>
</dbReference>
<dbReference type="Gene3D" id="2.60.40.790">
    <property type="match status" value="1"/>
</dbReference>
<keyword evidence="1 6" id="KW-0346">Stress response</keyword>
<sequence>MPFFPRFHYPETTMRSTYTGFPTDVLRMLDEFDHTAASPARRAFSPNFDIHETEHEYILEGELPGISDKKNISIEFTDDKTILIHGKMERSTQGWKDASQGNVKQATIEAAEERKAIEGADSTLKSDKKEKERKEPKYWVSERSTGEFSRSFRFPGDVDVDRVKASLEHGILKVVVPKMEKRTGRKIDIL</sequence>
<keyword evidence="7" id="KW-1185">Reference proteome</keyword>
<evidence type="ECO:0000256" key="4">
    <source>
        <dbReference type="SAM" id="MobiDB-lite"/>
    </source>
</evidence>
<dbReference type="OrthoDB" id="1431247at2759"/>
<dbReference type="EMBL" id="HF936373">
    <property type="protein sequence ID" value="CCX16205.1"/>
    <property type="molecule type" value="Genomic_DNA"/>
</dbReference>
<gene>
    <name evidence="6" type="ORF">PCON_02801</name>
</gene>
<proteinExistence type="inferred from homology"/>
<evidence type="ECO:0000313" key="6">
    <source>
        <dbReference type="EMBL" id="CCX16205.1"/>
    </source>
</evidence>
<evidence type="ECO:0000259" key="5">
    <source>
        <dbReference type="PROSITE" id="PS01031"/>
    </source>
</evidence>
<evidence type="ECO:0000256" key="3">
    <source>
        <dbReference type="RuleBase" id="RU003616"/>
    </source>
</evidence>
<feature type="region of interest" description="Disordered" evidence="4">
    <location>
        <begin position="114"/>
        <end position="138"/>
    </location>
</feature>
<dbReference type="InterPro" id="IPR002068">
    <property type="entry name" value="A-crystallin/Hsp20_dom"/>
</dbReference>
<reference evidence="6 7" key="1">
    <citation type="journal article" date="2013" name="PLoS Genet.">
        <title>The genome and development-dependent transcriptomes of Pyronema confluens: a window into fungal evolution.</title>
        <authorList>
            <person name="Traeger S."/>
            <person name="Altegoer F."/>
            <person name="Freitag M."/>
            <person name="Gabaldon T."/>
            <person name="Kempken F."/>
            <person name="Kumar A."/>
            <person name="Marcet-Houben M."/>
            <person name="Poggeler S."/>
            <person name="Stajich J.E."/>
            <person name="Nowrousian M."/>
        </authorList>
    </citation>
    <scope>NUCLEOTIDE SEQUENCE [LARGE SCALE GENOMIC DNA]</scope>
    <source>
        <strain evidence="7">CBS 100304</strain>
        <tissue evidence="6">Vegetative mycelium</tissue>
    </source>
</reference>
<evidence type="ECO:0000256" key="1">
    <source>
        <dbReference type="ARBA" id="ARBA00023016"/>
    </source>
</evidence>
<protein>
    <submittedName>
        <fullName evidence="6">Similar to 30 kDa heat shock protein acc. no. P40920</fullName>
    </submittedName>
</protein>
<evidence type="ECO:0000256" key="2">
    <source>
        <dbReference type="PROSITE-ProRule" id="PRU00285"/>
    </source>
</evidence>
<dbReference type="Pfam" id="PF00011">
    <property type="entry name" value="HSP20"/>
    <property type="match status" value="1"/>
</dbReference>
<dbReference type="InterPro" id="IPR031107">
    <property type="entry name" value="Small_HSP"/>
</dbReference>
<name>U4LBN2_PYROM</name>
<feature type="compositionally biased region" description="Basic and acidic residues" evidence="4">
    <location>
        <begin position="114"/>
        <end position="137"/>
    </location>
</feature>
<accession>U4LBN2</accession>
<dbReference type="STRING" id="1076935.U4LBN2"/>
<comment type="similarity">
    <text evidence="2 3">Belongs to the small heat shock protein (HSP20) family.</text>
</comment>
<dbReference type="eggNOG" id="KOG0710">
    <property type="taxonomic scope" value="Eukaryota"/>
</dbReference>
<dbReference type="PROSITE" id="PS01031">
    <property type="entry name" value="SHSP"/>
    <property type="match status" value="1"/>
</dbReference>
<dbReference type="InterPro" id="IPR008978">
    <property type="entry name" value="HSP20-like_chaperone"/>
</dbReference>
<feature type="domain" description="SHSP" evidence="5">
    <location>
        <begin position="39"/>
        <end position="190"/>
    </location>
</feature>
<dbReference type="CDD" id="cd06464">
    <property type="entry name" value="ACD_sHsps-like"/>
    <property type="match status" value="1"/>
</dbReference>
<evidence type="ECO:0000313" key="7">
    <source>
        <dbReference type="Proteomes" id="UP000018144"/>
    </source>
</evidence>
<dbReference type="PANTHER" id="PTHR11527">
    <property type="entry name" value="HEAT-SHOCK PROTEIN 20 FAMILY MEMBER"/>
    <property type="match status" value="1"/>
</dbReference>
<dbReference type="Proteomes" id="UP000018144">
    <property type="component" value="Unassembled WGS sequence"/>
</dbReference>
<dbReference type="AlphaFoldDB" id="U4LBN2"/>